<accession>X1MBL3</accession>
<feature type="non-terminal residue" evidence="1">
    <location>
        <position position="1"/>
    </location>
</feature>
<organism evidence="1">
    <name type="scientific">marine sediment metagenome</name>
    <dbReference type="NCBI Taxonomy" id="412755"/>
    <lineage>
        <taxon>unclassified sequences</taxon>
        <taxon>metagenomes</taxon>
        <taxon>ecological metagenomes</taxon>
    </lineage>
</organism>
<reference evidence="1" key="1">
    <citation type="journal article" date="2014" name="Front. Microbiol.">
        <title>High frequency of phylogenetically diverse reductive dehalogenase-homologous genes in deep subseafloor sedimentary metagenomes.</title>
        <authorList>
            <person name="Kawai M."/>
            <person name="Futagami T."/>
            <person name="Toyoda A."/>
            <person name="Takaki Y."/>
            <person name="Nishi S."/>
            <person name="Hori S."/>
            <person name="Arai W."/>
            <person name="Tsubouchi T."/>
            <person name="Morono Y."/>
            <person name="Uchiyama I."/>
            <person name="Ito T."/>
            <person name="Fujiyama A."/>
            <person name="Inagaki F."/>
            <person name="Takami H."/>
        </authorList>
    </citation>
    <scope>NUCLEOTIDE SEQUENCE</scope>
    <source>
        <strain evidence="1">Expedition CK06-06</strain>
    </source>
</reference>
<proteinExistence type="predicted"/>
<dbReference type="EMBL" id="BARV01019266">
    <property type="protein sequence ID" value="GAI29032.1"/>
    <property type="molecule type" value="Genomic_DNA"/>
</dbReference>
<sequence length="56" mass="6471">AIDMGIKDITPDQFISHLVDAEWDDRYNRRLDRLIKNARGDLHGPFKYLSKKVDGG</sequence>
<comment type="caution">
    <text evidence="1">The sequence shown here is derived from an EMBL/GenBank/DDBJ whole genome shotgun (WGS) entry which is preliminary data.</text>
</comment>
<gene>
    <name evidence="1" type="ORF">S06H3_32400</name>
</gene>
<protein>
    <submittedName>
        <fullName evidence="1">Uncharacterized protein</fullName>
    </submittedName>
</protein>
<name>X1MBL3_9ZZZZ</name>
<evidence type="ECO:0000313" key="1">
    <source>
        <dbReference type="EMBL" id="GAI29032.1"/>
    </source>
</evidence>
<dbReference type="AlphaFoldDB" id="X1MBL3"/>